<proteinExistence type="predicted"/>
<protein>
    <recommendedName>
        <fullName evidence="4">BTB domain-containing protein</fullName>
    </recommendedName>
</protein>
<evidence type="ECO:0000313" key="2">
    <source>
        <dbReference type="EMBL" id="OAG06553.1"/>
    </source>
</evidence>
<keyword evidence="3" id="KW-1185">Reference proteome</keyword>
<dbReference type="GeneID" id="28770866"/>
<feature type="region of interest" description="Disordered" evidence="1">
    <location>
        <begin position="251"/>
        <end position="276"/>
    </location>
</feature>
<name>A0A177CG14_9PLEO</name>
<gene>
    <name evidence="2" type="ORF">CC84DRAFT_786601</name>
</gene>
<accession>A0A177CG14</accession>
<reference evidence="2 3" key="1">
    <citation type="submission" date="2016-05" db="EMBL/GenBank/DDBJ databases">
        <title>Comparative analysis of secretome profiles of manganese(II)-oxidizing ascomycete fungi.</title>
        <authorList>
            <consortium name="DOE Joint Genome Institute"/>
            <person name="Zeiner C.A."/>
            <person name="Purvine S.O."/>
            <person name="Zink E.M."/>
            <person name="Wu S."/>
            <person name="Pasa-Tolic L."/>
            <person name="Chaput D.L."/>
            <person name="Haridas S."/>
            <person name="Grigoriev I.V."/>
            <person name="Santelli C.M."/>
            <person name="Hansel C.M."/>
        </authorList>
    </citation>
    <scope>NUCLEOTIDE SEQUENCE [LARGE SCALE GENOMIC DNA]</scope>
    <source>
        <strain evidence="2 3">AP3s5-JAC2a</strain>
    </source>
</reference>
<dbReference type="InParanoid" id="A0A177CG14"/>
<organism evidence="2 3">
    <name type="scientific">Paraphaeosphaeria sporulosa</name>
    <dbReference type="NCBI Taxonomy" id="1460663"/>
    <lineage>
        <taxon>Eukaryota</taxon>
        <taxon>Fungi</taxon>
        <taxon>Dikarya</taxon>
        <taxon>Ascomycota</taxon>
        <taxon>Pezizomycotina</taxon>
        <taxon>Dothideomycetes</taxon>
        <taxon>Pleosporomycetidae</taxon>
        <taxon>Pleosporales</taxon>
        <taxon>Massarineae</taxon>
        <taxon>Didymosphaeriaceae</taxon>
        <taxon>Paraphaeosphaeria</taxon>
    </lineage>
</organism>
<dbReference type="RefSeq" id="XP_018036918.1">
    <property type="nucleotide sequence ID" value="XM_018187380.1"/>
</dbReference>
<feature type="region of interest" description="Disordered" evidence="1">
    <location>
        <begin position="22"/>
        <end position="47"/>
    </location>
</feature>
<dbReference type="EMBL" id="KV441552">
    <property type="protein sequence ID" value="OAG06553.1"/>
    <property type="molecule type" value="Genomic_DNA"/>
</dbReference>
<evidence type="ECO:0000313" key="3">
    <source>
        <dbReference type="Proteomes" id="UP000077069"/>
    </source>
</evidence>
<sequence length="276" mass="31598">MVSENTSVPPAPKLALPLQHYFQSKSQPKPQEAPVITQKDTKRDPEQELREILEWARTLDGREDIRTKPTSERMALLEGPVVDLICNDEVVGEMPLRLLVATSAVARNAFIEKDGKKITSFGITQPGVAFALKHLAEYLVSVMKVKTRYYALAATTCAQDIDLLLVADTLGWSRYVHNLQNYWWAKLKNENVSTMGFDAVSAMDERVMTHTDHFKILSLFVDNFASDPKYKEWRDKLPNIEAAVQRREAERAERQKELKVQRRQEKKAWEEAATKQ</sequence>
<dbReference type="Proteomes" id="UP000077069">
    <property type="component" value="Unassembled WGS sequence"/>
</dbReference>
<dbReference type="AlphaFoldDB" id="A0A177CG14"/>
<dbReference type="OrthoDB" id="3783128at2759"/>
<evidence type="ECO:0008006" key="4">
    <source>
        <dbReference type="Google" id="ProtNLM"/>
    </source>
</evidence>
<evidence type="ECO:0000256" key="1">
    <source>
        <dbReference type="SAM" id="MobiDB-lite"/>
    </source>
</evidence>